<dbReference type="GO" id="GO:0042130">
    <property type="term" value="P:negative regulation of T cell proliferation"/>
    <property type="evidence" value="ECO:0007669"/>
    <property type="project" value="TreeGrafter"/>
</dbReference>
<organism evidence="14 15">
    <name type="scientific">Channa striata</name>
    <name type="common">Snakehead murrel</name>
    <name type="synonym">Ophicephalus striatus</name>
    <dbReference type="NCBI Taxonomy" id="64152"/>
    <lineage>
        <taxon>Eukaryota</taxon>
        <taxon>Metazoa</taxon>
        <taxon>Chordata</taxon>
        <taxon>Craniata</taxon>
        <taxon>Vertebrata</taxon>
        <taxon>Euteleostomi</taxon>
        <taxon>Actinopterygii</taxon>
        <taxon>Neopterygii</taxon>
        <taxon>Teleostei</taxon>
        <taxon>Neoteleostei</taxon>
        <taxon>Acanthomorphata</taxon>
        <taxon>Anabantaria</taxon>
        <taxon>Anabantiformes</taxon>
        <taxon>Channoidei</taxon>
        <taxon>Channidae</taxon>
        <taxon>Channa</taxon>
    </lineage>
</organism>
<dbReference type="GO" id="GO:0071222">
    <property type="term" value="P:cellular response to lipopolysaccharide"/>
    <property type="evidence" value="ECO:0007669"/>
    <property type="project" value="TreeGrafter"/>
</dbReference>
<comment type="subcellular location">
    <subcellularLocation>
        <location evidence="1">Cell membrane</location>
        <topology evidence="1">Single-pass type I membrane protein</topology>
    </subcellularLocation>
</comment>
<keyword evidence="5 12" id="KW-1133">Transmembrane helix</keyword>
<dbReference type="SMART" id="SM00408">
    <property type="entry name" value="IGc2"/>
    <property type="match status" value="1"/>
</dbReference>
<evidence type="ECO:0000256" key="6">
    <source>
        <dbReference type="ARBA" id="ARBA00023136"/>
    </source>
</evidence>
<name>A0AA88NU71_CHASR</name>
<dbReference type="GO" id="GO:0009897">
    <property type="term" value="C:external side of plasma membrane"/>
    <property type="evidence" value="ECO:0007669"/>
    <property type="project" value="TreeGrafter"/>
</dbReference>
<sequence length="335" mass="36343">MGGSETVHEKSVIAVLKQTSGDEAAACCGRTHGADPVHSHSLSLRGVSPGRDCHCEAGRVRGVLCEWELRGPRAFTLIQVHEDHRPITVAYRADGVWQPGPNYAARTEHQSLLCVVLSRLNFNDNGLYEFTCGNQVVTLIQLQVLRATPVSVSEGGAAELPCYHHTAGEPVDTVRWERNGTLVIEVERVSREVRYGPGLAGRVSVSAAWFLEGNLSLTLRGAQLEDTGDYVCYIQGDKDAKTRRGHAAAAAAATLTVSKRNPDQSSCAPEHPRDEEKKEMETRSIVITFVVTLVVFGLLGFALGWKLKSCKSQRPAVARTADVESSLVSNGISHH</sequence>
<dbReference type="SMART" id="SM00409">
    <property type="entry name" value="IG"/>
    <property type="match status" value="1"/>
</dbReference>
<dbReference type="PROSITE" id="PS50835">
    <property type="entry name" value="IG_LIKE"/>
    <property type="match status" value="1"/>
</dbReference>
<keyword evidence="15" id="KW-1185">Reference proteome</keyword>
<dbReference type="InterPro" id="IPR013106">
    <property type="entry name" value="Ig_V-set"/>
</dbReference>
<dbReference type="GO" id="GO:0006955">
    <property type="term" value="P:immune response"/>
    <property type="evidence" value="ECO:0007669"/>
    <property type="project" value="TreeGrafter"/>
</dbReference>
<dbReference type="InterPro" id="IPR013783">
    <property type="entry name" value="Ig-like_fold"/>
</dbReference>
<feature type="transmembrane region" description="Helical" evidence="12">
    <location>
        <begin position="285"/>
        <end position="305"/>
    </location>
</feature>
<dbReference type="PANTHER" id="PTHR25466">
    <property type="entry name" value="T-LYMPHOCYTE ACTIVATION ANTIGEN"/>
    <property type="match status" value="1"/>
</dbReference>
<evidence type="ECO:0000256" key="2">
    <source>
        <dbReference type="ARBA" id="ARBA00022475"/>
    </source>
</evidence>
<keyword evidence="7" id="KW-1015">Disulfide bond</keyword>
<dbReference type="EMBL" id="JAUPFM010000001">
    <property type="protein sequence ID" value="KAK2862839.1"/>
    <property type="molecule type" value="Genomic_DNA"/>
</dbReference>
<dbReference type="InterPro" id="IPR051713">
    <property type="entry name" value="T-cell_Activation_Regulation"/>
</dbReference>
<comment type="caution">
    <text evidence="14">The sequence shown here is derived from an EMBL/GenBank/DDBJ whole genome shotgun (WGS) entry which is preliminary data.</text>
</comment>
<dbReference type="PANTHER" id="PTHR25466:SF11">
    <property type="entry name" value="GALECTIN 17-RELATED"/>
    <property type="match status" value="1"/>
</dbReference>
<evidence type="ECO:0000256" key="5">
    <source>
        <dbReference type="ARBA" id="ARBA00022989"/>
    </source>
</evidence>
<dbReference type="InterPro" id="IPR003599">
    <property type="entry name" value="Ig_sub"/>
</dbReference>
<evidence type="ECO:0000256" key="3">
    <source>
        <dbReference type="ARBA" id="ARBA00022692"/>
    </source>
</evidence>
<evidence type="ECO:0000256" key="4">
    <source>
        <dbReference type="ARBA" id="ARBA00022729"/>
    </source>
</evidence>
<keyword evidence="4" id="KW-0732">Signal</keyword>
<accession>A0AA88NU71</accession>
<dbReference type="AlphaFoldDB" id="A0AA88NU71"/>
<dbReference type="GO" id="GO:0031295">
    <property type="term" value="P:T cell costimulation"/>
    <property type="evidence" value="ECO:0007669"/>
    <property type="project" value="TreeGrafter"/>
</dbReference>
<evidence type="ECO:0000256" key="9">
    <source>
        <dbReference type="ARBA" id="ARBA00023180"/>
    </source>
</evidence>
<keyword evidence="6 12" id="KW-0472">Membrane</keyword>
<dbReference type="InterPro" id="IPR003598">
    <property type="entry name" value="Ig_sub2"/>
</dbReference>
<dbReference type="SUPFAM" id="SSF48726">
    <property type="entry name" value="Immunoglobulin"/>
    <property type="match status" value="1"/>
</dbReference>
<feature type="compositionally biased region" description="Basic and acidic residues" evidence="11">
    <location>
        <begin position="270"/>
        <end position="279"/>
    </location>
</feature>
<dbReference type="GO" id="GO:0007166">
    <property type="term" value="P:cell surface receptor signaling pathway"/>
    <property type="evidence" value="ECO:0007669"/>
    <property type="project" value="TreeGrafter"/>
</dbReference>
<dbReference type="InterPro" id="IPR036179">
    <property type="entry name" value="Ig-like_dom_sf"/>
</dbReference>
<evidence type="ECO:0000313" key="14">
    <source>
        <dbReference type="EMBL" id="KAK2862839.1"/>
    </source>
</evidence>
<dbReference type="InterPro" id="IPR007110">
    <property type="entry name" value="Ig-like_dom"/>
</dbReference>
<reference evidence="14" key="1">
    <citation type="submission" date="2023-07" db="EMBL/GenBank/DDBJ databases">
        <title>Chromosome-level Genome Assembly of Striped Snakehead (Channa striata).</title>
        <authorList>
            <person name="Liu H."/>
        </authorList>
    </citation>
    <scope>NUCLEOTIDE SEQUENCE</scope>
    <source>
        <strain evidence="14">Gz</strain>
        <tissue evidence="14">Muscle</tissue>
    </source>
</reference>
<evidence type="ECO:0000259" key="13">
    <source>
        <dbReference type="PROSITE" id="PS50835"/>
    </source>
</evidence>
<keyword evidence="10" id="KW-0393">Immunoglobulin domain</keyword>
<dbReference type="Proteomes" id="UP001187415">
    <property type="component" value="Unassembled WGS sequence"/>
</dbReference>
<keyword evidence="8" id="KW-0675">Receptor</keyword>
<dbReference type="Pfam" id="PF07686">
    <property type="entry name" value="V-set"/>
    <property type="match status" value="1"/>
</dbReference>
<feature type="region of interest" description="Disordered" evidence="11">
    <location>
        <begin position="259"/>
        <end position="279"/>
    </location>
</feature>
<keyword evidence="9" id="KW-0325">Glycoprotein</keyword>
<dbReference type="GO" id="GO:0042102">
    <property type="term" value="P:positive regulation of T cell proliferation"/>
    <property type="evidence" value="ECO:0007669"/>
    <property type="project" value="TreeGrafter"/>
</dbReference>
<evidence type="ECO:0000256" key="11">
    <source>
        <dbReference type="SAM" id="MobiDB-lite"/>
    </source>
</evidence>
<evidence type="ECO:0000256" key="8">
    <source>
        <dbReference type="ARBA" id="ARBA00023170"/>
    </source>
</evidence>
<evidence type="ECO:0000256" key="1">
    <source>
        <dbReference type="ARBA" id="ARBA00004251"/>
    </source>
</evidence>
<protein>
    <recommendedName>
        <fullName evidence="13">Ig-like domain-containing protein</fullName>
    </recommendedName>
</protein>
<dbReference type="Gene3D" id="2.60.40.10">
    <property type="entry name" value="Immunoglobulins"/>
    <property type="match status" value="1"/>
</dbReference>
<evidence type="ECO:0000256" key="12">
    <source>
        <dbReference type="SAM" id="Phobius"/>
    </source>
</evidence>
<feature type="domain" description="Ig-like" evidence="13">
    <location>
        <begin position="140"/>
        <end position="256"/>
    </location>
</feature>
<keyword evidence="2" id="KW-1003">Cell membrane</keyword>
<evidence type="ECO:0000256" key="10">
    <source>
        <dbReference type="ARBA" id="ARBA00023319"/>
    </source>
</evidence>
<keyword evidence="3 12" id="KW-0812">Transmembrane</keyword>
<proteinExistence type="predicted"/>
<evidence type="ECO:0000313" key="15">
    <source>
        <dbReference type="Proteomes" id="UP001187415"/>
    </source>
</evidence>
<evidence type="ECO:0000256" key="7">
    <source>
        <dbReference type="ARBA" id="ARBA00023157"/>
    </source>
</evidence>
<gene>
    <name evidence="14" type="ORF">Q5P01_002372</name>
</gene>